<accession>A0A517RPA5</accession>
<proteinExistence type="predicted"/>
<dbReference type="Proteomes" id="UP000317171">
    <property type="component" value="Chromosome"/>
</dbReference>
<feature type="compositionally biased region" description="Polar residues" evidence="1">
    <location>
        <begin position="85"/>
        <end position="100"/>
    </location>
</feature>
<keyword evidence="3" id="KW-1185">Reference proteome</keyword>
<protein>
    <submittedName>
        <fullName evidence="2">Uncharacterized protein</fullName>
    </submittedName>
</protein>
<evidence type="ECO:0000256" key="1">
    <source>
        <dbReference type="SAM" id="MobiDB-lite"/>
    </source>
</evidence>
<gene>
    <name evidence="2" type="ORF">Pan241w_58540</name>
</gene>
<dbReference type="EMBL" id="CP036269">
    <property type="protein sequence ID" value="QDT45726.1"/>
    <property type="molecule type" value="Genomic_DNA"/>
</dbReference>
<evidence type="ECO:0000313" key="3">
    <source>
        <dbReference type="Proteomes" id="UP000317171"/>
    </source>
</evidence>
<organism evidence="2 3">
    <name type="scientific">Gimesia alba</name>
    <dbReference type="NCBI Taxonomy" id="2527973"/>
    <lineage>
        <taxon>Bacteria</taxon>
        <taxon>Pseudomonadati</taxon>
        <taxon>Planctomycetota</taxon>
        <taxon>Planctomycetia</taxon>
        <taxon>Planctomycetales</taxon>
        <taxon>Planctomycetaceae</taxon>
        <taxon>Gimesia</taxon>
    </lineage>
</organism>
<reference evidence="2 3" key="1">
    <citation type="submission" date="2019-02" db="EMBL/GenBank/DDBJ databases">
        <title>Deep-cultivation of Planctomycetes and their phenomic and genomic characterization uncovers novel biology.</title>
        <authorList>
            <person name="Wiegand S."/>
            <person name="Jogler M."/>
            <person name="Boedeker C."/>
            <person name="Pinto D."/>
            <person name="Vollmers J."/>
            <person name="Rivas-Marin E."/>
            <person name="Kohn T."/>
            <person name="Peeters S.H."/>
            <person name="Heuer A."/>
            <person name="Rast P."/>
            <person name="Oberbeckmann S."/>
            <person name="Bunk B."/>
            <person name="Jeske O."/>
            <person name="Meyerdierks A."/>
            <person name="Storesund J.E."/>
            <person name="Kallscheuer N."/>
            <person name="Luecker S."/>
            <person name="Lage O.M."/>
            <person name="Pohl T."/>
            <person name="Merkel B.J."/>
            <person name="Hornburger P."/>
            <person name="Mueller R.-W."/>
            <person name="Bruemmer F."/>
            <person name="Labrenz M."/>
            <person name="Spormann A.M."/>
            <person name="Op den Camp H."/>
            <person name="Overmann J."/>
            <person name="Amann R."/>
            <person name="Jetten M.S.M."/>
            <person name="Mascher T."/>
            <person name="Medema M.H."/>
            <person name="Devos D.P."/>
            <person name="Kaster A.-K."/>
            <person name="Ovreas L."/>
            <person name="Rohde M."/>
            <person name="Galperin M.Y."/>
            <person name="Jogler C."/>
        </authorList>
    </citation>
    <scope>NUCLEOTIDE SEQUENCE [LARGE SCALE GENOMIC DNA]</scope>
    <source>
        <strain evidence="2 3">Pan241w</strain>
    </source>
</reference>
<dbReference type="KEGG" id="gaz:Pan241w_58540"/>
<feature type="region of interest" description="Disordered" evidence="1">
    <location>
        <begin position="69"/>
        <end position="100"/>
    </location>
</feature>
<evidence type="ECO:0000313" key="2">
    <source>
        <dbReference type="EMBL" id="QDT45726.1"/>
    </source>
</evidence>
<dbReference type="AlphaFoldDB" id="A0A517RPA5"/>
<sequence length="100" mass="10858">MFPPALRRVIFDDSTDGASSITHIVCHGPACPAVQSISRKPSYKNVGGDLCVAPPGEIQPDIAIQMEHKKHSHVKKQPETAPPGETQTRSDLIRTTTKTM</sequence>
<name>A0A517RPA5_9PLAN</name>